<comment type="caution">
    <text evidence="2">The sequence shown here is derived from an EMBL/GenBank/DDBJ whole genome shotgun (WGS) entry which is preliminary data.</text>
</comment>
<dbReference type="Proteomes" id="UP000003781">
    <property type="component" value="Unassembled WGS sequence"/>
</dbReference>
<evidence type="ECO:0000256" key="1">
    <source>
        <dbReference type="SAM" id="MobiDB-lite"/>
    </source>
</evidence>
<keyword evidence="3" id="KW-1185">Reference proteome</keyword>
<protein>
    <submittedName>
        <fullName evidence="2">Uncharacterized protein</fullName>
    </submittedName>
</protein>
<evidence type="ECO:0000313" key="3">
    <source>
        <dbReference type="Proteomes" id="UP000003781"/>
    </source>
</evidence>
<reference evidence="2 3" key="1">
    <citation type="submission" date="2007-03" db="EMBL/GenBank/DDBJ databases">
        <authorList>
            <person name="Stal L."/>
            <person name="Ferriera S."/>
            <person name="Johnson J."/>
            <person name="Kravitz S."/>
            <person name="Beeson K."/>
            <person name="Sutton G."/>
            <person name="Rogers Y.-H."/>
            <person name="Friedman R."/>
            <person name="Frazier M."/>
            <person name="Venter J.C."/>
        </authorList>
    </citation>
    <scope>NUCLEOTIDE SEQUENCE [LARGE SCALE GENOMIC DNA]</scope>
    <source>
        <strain evidence="2 3">CCY0110</strain>
    </source>
</reference>
<organism evidence="2 3">
    <name type="scientific">Crocosphaera chwakensis CCY0110</name>
    <dbReference type="NCBI Taxonomy" id="391612"/>
    <lineage>
        <taxon>Bacteria</taxon>
        <taxon>Bacillati</taxon>
        <taxon>Cyanobacteriota</taxon>
        <taxon>Cyanophyceae</taxon>
        <taxon>Oscillatoriophycideae</taxon>
        <taxon>Chroococcales</taxon>
        <taxon>Aphanothecaceae</taxon>
        <taxon>Crocosphaera</taxon>
        <taxon>Crocosphaera chwakensis</taxon>
    </lineage>
</organism>
<feature type="compositionally biased region" description="Polar residues" evidence="1">
    <location>
        <begin position="14"/>
        <end position="30"/>
    </location>
</feature>
<sequence length="30" mass="3230">MKVKSSPKFPTKLLHTSTTLSPTASNSVKL</sequence>
<name>A3IHP4_9CHRO</name>
<accession>A3IHP4</accession>
<evidence type="ECO:0000313" key="2">
    <source>
        <dbReference type="EMBL" id="EAZ93326.1"/>
    </source>
</evidence>
<dbReference type="AlphaFoldDB" id="A3IHP4"/>
<feature type="region of interest" description="Disordered" evidence="1">
    <location>
        <begin position="1"/>
        <end position="30"/>
    </location>
</feature>
<gene>
    <name evidence="2" type="ORF">CY0110_16062</name>
</gene>
<proteinExistence type="predicted"/>
<dbReference type="EMBL" id="AAXW01000002">
    <property type="protein sequence ID" value="EAZ93326.1"/>
    <property type="molecule type" value="Genomic_DNA"/>
</dbReference>